<feature type="domain" description="PAC" evidence="8">
    <location>
        <begin position="516"/>
        <end position="571"/>
    </location>
</feature>
<feature type="coiled-coil region" evidence="6">
    <location>
        <begin position="293"/>
        <end position="320"/>
    </location>
</feature>
<evidence type="ECO:0000256" key="6">
    <source>
        <dbReference type="SAM" id="Coils"/>
    </source>
</evidence>
<dbReference type="InterPro" id="IPR005467">
    <property type="entry name" value="His_kinase_dom"/>
</dbReference>
<dbReference type="PANTHER" id="PTHR43304:SF1">
    <property type="entry name" value="PAC DOMAIN-CONTAINING PROTEIN"/>
    <property type="match status" value="1"/>
</dbReference>
<dbReference type="PROSITE" id="PS50109">
    <property type="entry name" value="HIS_KIN"/>
    <property type="match status" value="1"/>
</dbReference>
<dbReference type="GO" id="GO:0000155">
    <property type="term" value="F:phosphorelay sensor kinase activity"/>
    <property type="evidence" value="ECO:0007669"/>
    <property type="project" value="InterPro"/>
</dbReference>
<dbReference type="SMART" id="SM00388">
    <property type="entry name" value="HisKA"/>
    <property type="match status" value="1"/>
</dbReference>
<dbReference type="InterPro" id="IPR013655">
    <property type="entry name" value="PAS_fold_3"/>
</dbReference>
<keyword evidence="5" id="KW-0418">Kinase</keyword>
<dbReference type="RefSeq" id="WP_317901462.1">
    <property type="nucleotide sequence ID" value="NZ_JAIRBC010000007.1"/>
</dbReference>
<dbReference type="Pfam" id="PF08448">
    <property type="entry name" value="PAS_4"/>
    <property type="match status" value="1"/>
</dbReference>
<dbReference type="InterPro" id="IPR003661">
    <property type="entry name" value="HisK_dim/P_dom"/>
</dbReference>
<dbReference type="Gene3D" id="1.10.287.130">
    <property type="match status" value="1"/>
</dbReference>
<evidence type="ECO:0000313" key="9">
    <source>
        <dbReference type="EMBL" id="MCG2460317.1"/>
    </source>
</evidence>
<dbReference type="InterPro" id="IPR003594">
    <property type="entry name" value="HATPase_dom"/>
</dbReference>
<keyword evidence="10" id="KW-1185">Reference proteome</keyword>
<comment type="catalytic activity">
    <reaction evidence="1">
        <text>ATP + protein L-histidine = ADP + protein N-phospho-L-histidine.</text>
        <dbReference type="EC" id="2.7.13.3"/>
    </reaction>
</comment>
<evidence type="ECO:0000313" key="10">
    <source>
        <dbReference type="Proteomes" id="UP001200642"/>
    </source>
</evidence>
<comment type="caution">
    <text evidence="9">The sequence shown here is derived from an EMBL/GenBank/DDBJ whole genome shotgun (WGS) entry which is preliminary data.</text>
</comment>
<dbReference type="SUPFAM" id="SSF47384">
    <property type="entry name" value="Homodimeric domain of signal transducing histidine kinase"/>
    <property type="match status" value="1"/>
</dbReference>
<reference evidence="9" key="1">
    <citation type="submission" date="2023-02" db="EMBL/GenBank/DDBJ databases">
        <title>Genome of Flavobacteriaceae gen. nov. sp. strain F89.</title>
        <authorList>
            <person name="Wang Y."/>
        </authorList>
    </citation>
    <scope>NUCLEOTIDE SEQUENCE</scope>
    <source>
        <strain evidence="9">F89</strain>
    </source>
</reference>
<gene>
    <name evidence="9" type="ORF">K8352_06125</name>
</gene>
<dbReference type="SUPFAM" id="SSF55785">
    <property type="entry name" value="PYP-like sensor domain (PAS domain)"/>
    <property type="match status" value="3"/>
</dbReference>
<feature type="domain" description="Histidine kinase" evidence="7">
    <location>
        <begin position="614"/>
        <end position="840"/>
    </location>
</feature>
<accession>A0AAE3ESB6</accession>
<evidence type="ECO:0000256" key="2">
    <source>
        <dbReference type="ARBA" id="ARBA00012438"/>
    </source>
</evidence>
<name>A0AAE3ESB6_9FLAO</name>
<dbReference type="FunFam" id="3.30.565.10:FF:000006">
    <property type="entry name" value="Sensor histidine kinase WalK"/>
    <property type="match status" value="1"/>
</dbReference>
<evidence type="ECO:0000256" key="1">
    <source>
        <dbReference type="ARBA" id="ARBA00000085"/>
    </source>
</evidence>
<dbReference type="InterPro" id="IPR052162">
    <property type="entry name" value="Sensor_kinase/Photoreceptor"/>
</dbReference>
<dbReference type="PANTHER" id="PTHR43304">
    <property type="entry name" value="PHYTOCHROME-LIKE PROTEIN CPH1"/>
    <property type="match status" value="1"/>
</dbReference>
<dbReference type="Gene3D" id="3.30.450.20">
    <property type="entry name" value="PAS domain"/>
    <property type="match status" value="4"/>
</dbReference>
<dbReference type="Pfam" id="PF00512">
    <property type="entry name" value="HisKA"/>
    <property type="match status" value="1"/>
</dbReference>
<dbReference type="InterPro" id="IPR035965">
    <property type="entry name" value="PAS-like_dom_sf"/>
</dbReference>
<proteinExistence type="predicted"/>
<dbReference type="PROSITE" id="PS50113">
    <property type="entry name" value="PAC"/>
    <property type="match status" value="2"/>
</dbReference>
<organism evidence="9 10">
    <name type="scientific">Cerina litoralis</name>
    <dbReference type="NCBI Taxonomy" id="2874477"/>
    <lineage>
        <taxon>Bacteria</taxon>
        <taxon>Pseudomonadati</taxon>
        <taxon>Bacteroidota</taxon>
        <taxon>Flavobacteriia</taxon>
        <taxon>Flavobacteriales</taxon>
        <taxon>Flavobacteriaceae</taxon>
        <taxon>Cerina</taxon>
    </lineage>
</organism>
<dbReference type="Pfam" id="PF13426">
    <property type="entry name" value="PAS_9"/>
    <property type="match status" value="1"/>
</dbReference>
<dbReference type="Proteomes" id="UP001200642">
    <property type="component" value="Unassembled WGS sequence"/>
</dbReference>
<dbReference type="PRINTS" id="PR00344">
    <property type="entry name" value="BCTRLSENSOR"/>
</dbReference>
<evidence type="ECO:0000259" key="8">
    <source>
        <dbReference type="PROSITE" id="PS50113"/>
    </source>
</evidence>
<evidence type="ECO:0000256" key="4">
    <source>
        <dbReference type="ARBA" id="ARBA00022679"/>
    </source>
</evidence>
<protein>
    <recommendedName>
        <fullName evidence="2">histidine kinase</fullName>
        <ecNumber evidence="2">2.7.13.3</ecNumber>
    </recommendedName>
</protein>
<feature type="domain" description="PAC" evidence="8">
    <location>
        <begin position="249"/>
        <end position="302"/>
    </location>
</feature>
<keyword evidence="4" id="KW-0808">Transferase</keyword>
<dbReference type="CDD" id="cd00082">
    <property type="entry name" value="HisKA"/>
    <property type="match status" value="1"/>
</dbReference>
<feature type="coiled-coil region" evidence="6">
    <location>
        <begin position="584"/>
        <end position="611"/>
    </location>
</feature>
<dbReference type="SMART" id="SM00387">
    <property type="entry name" value="HATPase_c"/>
    <property type="match status" value="1"/>
</dbReference>
<dbReference type="SMART" id="SM00091">
    <property type="entry name" value="PAS"/>
    <property type="match status" value="2"/>
</dbReference>
<evidence type="ECO:0000256" key="5">
    <source>
        <dbReference type="ARBA" id="ARBA00022777"/>
    </source>
</evidence>
<dbReference type="InterPro" id="IPR004358">
    <property type="entry name" value="Sig_transdc_His_kin-like_C"/>
</dbReference>
<dbReference type="Gene3D" id="3.30.565.10">
    <property type="entry name" value="Histidine kinase-like ATPase, C-terminal domain"/>
    <property type="match status" value="1"/>
</dbReference>
<dbReference type="EMBL" id="JAIRBC010000007">
    <property type="protein sequence ID" value="MCG2460317.1"/>
    <property type="molecule type" value="Genomic_DNA"/>
</dbReference>
<keyword evidence="6" id="KW-0175">Coiled coil</keyword>
<dbReference type="Pfam" id="PF02518">
    <property type="entry name" value="HATPase_c"/>
    <property type="match status" value="1"/>
</dbReference>
<dbReference type="SUPFAM" id="SSF55874">
    <property type="entry name" value="ATPase domain of HSP90 chaperone/DNA topoisomerase II/histidine kinase"/>
    <property type="match status" value="1"/>
</dbReference>
<evidence type="ECO:0000259" key="7">
    <source>
        <dbReference type="PROSITE" id="PS50109"/>
    </source>
</evidence>
<sequence>MKVNKTQKSPKFLQAGGEMGRLIREKDWSSTSLGSPENWPVSLKFAIGSMLRTAFPKFIWWGESLLCFYNDAYRPSLGKEGKHPIILGQKGERAWPEIWGTIKPLIDQVWNTGKPIWMEDQLIPIYRNGKMEDVYWTFSYSALLGDDENVGGVLVTCTETTKAVLNLKKLEESENQLAFAINAAELSTWDYNPITNKFSGNQRLKSWFGIPRKSEMDLQIALKAIIPSDQARVTKEINAALNGANDGKYDITYSIQNKKNKEIKIVHALGRAWFGENNKAIRFNGILQDVTQKVEAEKELQDAYEKIRNEEKQFRNIVQNAPVGIAIFKGSTYRVEMANNSVLRALDKHADKFLGQNIFKVLPEMKPDIAPLFKEVEQKQKSVRGTEFKVSIKRKGKIQNSYFDFILYPINLENEETQEIMLVANEVTDYIVARNILKEHENQFRNLVLQSPIAMAILRGKDLKIEMANEKMLNHFWRRTFTEVIGKRIIDVFPELKDQQYPAELGSVIATGNPIRNKESKAVVAKNGENIEFYINYNYLPLKELDDKVTGVMITVTDVTDQVLAKEKLLNFSRELEKQVNERTGLLQSSNERLEQSIKKLENANDELESFAYVSSHDLQEPLRKIQMFTSRILEQEQLNLSETTKKYFDKITLSASRMRTLIDDLLSFSRTYKEGAKLEPTDLNLIVEQVLENLSVIIENKNSKVTRSRLPIIAAVPFQLTQVFSNLIGNALKFSYPDRPPRININWGQVDGNTLNDYGLTEASYHKITVRDNGIGIAAGMEDKIFEVFQRLHGKHEYEGTGIGLSIVKKIIVNHKGFITAKNNSGEGSTFTIYLPIPYVKKP</sequence>
<keyword evidence="3" id="KW-0597">Phosphoprotein</keyword>
<evidence type="ECO:0000256" key="3">
    <source>
        <dbReference type="ARBA" id="ARBA00022553"/>
    </source>
</evidence>
<dbReference type="InterPro" id="IPR036890">
    <property type="entry name" value="HATPase_C_sf"/>
</dbReference>
<dbReference type="AlphaFoldDB" id="A0AAE3ESB6"/>
<dbReference type="Pfam" id="PF08447">
    <property type="entry name" value="PAS_3"/>
    <property type="match status" value="1"/>
</dbReference>
<dbReference type="InterPro" id="IPR013656">
    <property type="entry name" value="PAS_4"/>
</dbReference>
<dbReference type="EC" id="2.7.13.3" evidence="2"/>
<dbReference type="InterPro" id="IPR000014">
    <property type="entry name" value="PAS"/>
</dbReference>
<dbReference type="InterPro" id="IPR036097">
    <property type="entry name" value="HisK_dim/P_sf"/>
</dbReference>
<dbReference type="InterPro" id="IPR000700">
    <property type="entry name" value="PAS-assoc_C"/>
</dbReference>
<dbReference type="NCBIfam" id="TIGR00229">
    <property type="entry name" value="sensory_box"/>
    <property type="match status" value="1"/>
</dbReference>